<dbReference type="EMBL" id="DXEV01000077">
    <property type="protein sequence ID" value="HIX56576.1"/>
    <property type="molecule type" value="Genomic_DNA"/>
</dbReference>
<sequence>MFHTTHCEILGDLLPQNVTIQHTLHAEPVLSFILRTFEDRPDLDLPSGNSSNQSSSQGSIPAASSARTARSSSTSFNPRYQARATSNSCYHGSCGFSSAPRFALWDQQSCSRALAQEQAQLQVLQASTPNYASGVENIAVARATEDDTDIATAQIAEEHELSRPRKYKISFRALDENEDSDIDDDNADSESSESSEIDADLAANCVSGGDSQLNAAALEANKKLQGSASYLIQYRRCVMLHLTVEQIQSYSQLLKTHRKYMLYVSGRLVPYYSVLDSGAHNVALSSGIKVPDRMQRQQGLSYTANNTFDYQRQNAEQELILVVDALYLIDPQLQHQPELLQETLMRHQVSAAISVPLLSQAQAQAHNNVVSANNAQASTASDYSAQVQAATAATAIPAAKAEACAQATDTATATATADNAAYADNTTAIEDTTTREDAEVVTDLTSAQTVTAPAPQEQTQQLTLQAAYPLAQTTVSSILAVNLPEIPEELLRSHENCSQSGNMPLPHCSYTHYVRPAQSKSTNQSVKAHQEQAKASAPSVSATHTAKPMVGSTMPLANAEPSSQQQTQQHNDELVASCVAPSLSIKVPQPNRTVLNKSTVINTAVDYARQISSRFTSPQASATPMKAPEQPPQSQPRPTPLAQAQAQVNLQPQVPPQVQAQAQVQAQPLPAQGQPLPPQTQQGSFSAPQGMRSVTNNHAQMNNQSAQEVTPLPFPLGSSEPNNEPHAEPVVARQGIRTYRHTDCSAPTASYCTCAATAAGTATAANAGASATTRAASGASTATGPSICATASTGSAACTGISAATGAGAGARAATGASTATGPSTYTTASTGTSATTGAGASTGSAACTGICAATGAGASTGTGSAAASGYGNYTQGHYAARQAHAQTAPATLAYSQDRSTGNLANTGTNQYSHNSCNGGCSGGCNAYGSTYIRDAFHANASKPRSKPVPVSNGSTQLSNVERILSQEQYAQQSYAAGCATLSHAQSATLDLRGQKTQILSSTLYTDRALGGNTASLARPCDLVSHNRDASRDSTNVAPLKTLDAITPLEQEPPLKKEIPLAPTTQHAKSTGAAVTSSNNSANTAQKYLQSLRKHPAAALAIKAPLEGRSFTEFLHTWQTQGRLAAIGLKPIKLQLMVLGKDAKFKVNPRNIDSLAEAILASAVEANQGKEQPDLATQYRPLPKPFAPKQPLPQLLSNKAPKDKK</sequence>
<feature type="region of interest" description="Disordered" evidence="1">
    <location>
        <begin position="519"/>
        <end position="571"/>
    </location>
</feature>
<feature type="compositionally biased region" description="Pro residues" evidence="1">
    <location>
        <begin position="629"/>
        <end position="639"/>
    </location>
</feature>
<protein>
    <submittedName>
        <fullName evidence="2">Uncharacterized protein</fullName>
    </submittedName>
</protein>
<dbReference type="Proteomes" id="UP000886829">
    <property type="component" value="Unassembled WGS sequence"/>
</dbReference>
<feature type="compositionally biased region" description="Pro residues" evidence="1">
    <location>
        <begin position="1182"/>
        <end position="1191"/>
    </location>
</feature>
<feature type="compositionally biased region" description="Polar residues" evidence="1">
    <location>
        <begin position="560"/>
        <end position="569"/>
    </location>
</feature>
<feature type="region of interest" description="Disordered" evidence="1">
    <location>
        <begin position="43"/>
        <end position="77"/>
    </location>
</feature>
<feature type="region of interest" description="Disordered" evidence="1">
    <location>
        <begin position="1167"/>
        <end position="1205"/>
    </location>
</feature>
<feature type="compositionally biased region" description="Low complexity" evidence="1">
    <location>
        <begin position="670"/>
        <end position="682"/>
    </location>
</feature>
<accession>A0A9D2B136</accession>
<evidence type="ECO:0000256" key="1">
    <source>
        <dbReference type="SAM" id="MobiDB-lite"/>
    </source>
</evidence>
<proteinExistence type="predicted"/>
<feature type="compositionally biased region" description="Polar residues" evidence="1">
    <location>
        <begin position="683"/>
        <end position="692"/>
    </location>
</feature>
<feature type="compositionally biased region" description="Low complexity" evidence="1">
    <location>
        <begin position="47"/>
        <end position="75"/>
    </location>
</feature>
<organism evidence="2 3">
    <name type="scientific">Candidatus Anaerobiospirillum pullistercoris</name>
    <dbReference type="NCBI Taxonomy" id="2838452"/>
    <lineage>
        <taxon>Bacteria</taxon>
        <taxon>Pseudomonadati</taxon>
        <taxon>Pseudomonadota</taxon>
        <taxon>Gammaproteobacteria</taxon>
        <taxon>Aeromonadales</taxon>
        <taxon>Succinivibrionaceae</taxon>
        <taxon>Anaerobiospirillum</taxon>
    </lineage>
</organism>
<evidence type="ECO:0000313" key="2">
    <source>
        <dbReference type="EMBL" id="HIX56576.1"/>
    </source>
</evidence>
<feature type="region of interest" description="Disordered" evidence="1">
    <location>
        <begin position="709"/>
        <end position="728"/>
    </location>
</feature>
<evidence type="ECO:0000313" key="3">
    <source>
        <dbReference type="Proteomes" id="UP000886829"/>
    </source>
</evidence>
<feature type="region of interest" description="Disordered" evidence="1">
    <location>
        <begin position="814"/>
        <end position="839"/>
    </location>
</feature>
<reference evidence="2" key="1">
    <citation type="journal article" date="2021" name="PeerJ">
        <title>Extensive microbial diversity within the chicken gut microbiome revealed by metagenomics and culture.</title>
        <authorList>
            <person name="Gilroy R."/>
            <person name="Ravi A."/>
            <person name="Getino M."/>
            <person name="Pursley I."/>
            <person name="Horton D.L."/>
            <person name="Alikhan N.F."/>
            <person name="Baker D."/>
            <person name="Gharbi K."/>
            <person name="Hall N."/>
            <person name="Watson M."/>
            <person name="Adriaenssens E.M."/>
            <person name="Foster-Nyarko E."/>
            <person name="Jarju S."/>
            <person name="Secka A."/>
            <person name="Antonio M."/>
            <person name="Oren A."/>
            <person name="Chaudhuri R.R."/>
            <person name="La Ragione R."/>
            <person name="Hildebrand F."/>
            <person name="Pallen M.J."/>
        </authorList>
    </citation>
    <scope>NUCLEOTIDE SEQUENCE</scope>
    <source>
        <strain evidence="2">USASDec5-558</strain>
    </source>
</reference>
<dbReference type="AlphaFoldDB" id="A0A9D2B136"/>
<feature type="region of interest" description="Disordered" evidence="1">
    <location>
        <begin position="615"/>
        <end position="645"/>
    </location>
</feature>
<gene>
    <name evidence="2" type="ORF">H9850_03780</name>
</gene>
<comment type="caution">
    <text evidence="2">The sequence shown here is derived from an EMBL/GenBank/DDBJ whole genome shotgun (WGS) entry which is preliminary data.</text>
</comment>
<feature type="region of interest" description="Disordered" evidence="1">
    <location>
        <begin position="670"/>
        <end position="692"/>
    </location>
</feature>
<reference evidence="2" key="2">
    <citation type="submission" date="2021-04" db="EMBL/GenBank/DDBJ databases">
        <authorList>
            <person name="Gilroy R."/>
        </authorList>
    </citation>
    <scope>NUCLEOTIDE SEQUENCE</scope>
    <source>
        <strain evidence="2">USASDec5-558</strain>
    </source>
</reference>
<name>A0A9D2B136_9GAMM</name>